<dbReference type="AlphaFoldDB" id="A0AAN4Q553"/>
<name>A0AAN4Q553_PSESF</name>
<gene>
    <name evidence="1" type="ORF">KPSA3_03512</name>
</gene>
<sequence>MFRSVLFNLTASMWMLFINIQAIERSHWNNWLLCNSELIDQRITQFDYRSSTGPSLGRWFDSETDGCRKQVGSRR</sequence>
<proteinExistence type="predicted"/>
<dbReference type="GO" id="GO:0016787">
    <property type="term" value="F:hydrolase activity"/>
    <property type="evidence" value="ECO:0007669"/>
    <property type="project" value="UniProtKB-KW"/>
</dbReference>
<dbReference type="Proteomes" id="UP000248291">
    <property type="component" value="Unassembled WGS sequence"/>
</dbReference>
<protein>
    <submittedName>
        <fullName evidence="1">Predicted esterase of the alpha/beta hydrolase fold</fullName>
    </submittedName>
</protein>
<dbReference type="EMBL" id="BGKA01000113">
    <property type="protein sequence ID" value="GBH17542.1"/>
    <property type="molecule type" value="Genomic_DNA"/>
</dbReference>
<comment type="caution">
    <text evidence="1">The sequence shown here is derived from an EMBL/GenBank/DDBJ whole genome shotgun (WGS) entry which is preliminary data.</text>
</comment>
<accession>A0AAN4Q553</accession>
<evidence type="ECO:0000313" key="2">
    <source>
        <dbReference type="Proteomes" id="UP000248291"/>
    </source>
</evidence>
<evidence type="ECO:0000313" key="1">
    <source>
        <dbReference type="EMBL" id="GBH17542.1"/>
    </source>
</evidence>
<keyword evidence="1" id="KW-0378">Hydrolase</keyword>
<reference evidence="1 2" key="1">
    <citation type="submission" date="2018-04" db="EMBL/GenBank/DDBJ databases">
        <title>Draft genome sequence of Pseudomonas syringae pv. actinidiae biovar 3 strains isolated from kiwifruit in Kagawa prefecture.</title>
        <authorList>
            <person name="Tabuchi M."/>
            <person name="Saito M."/>
            <person name="Fujiwara S."/>
            <person name="Sasa N."/>
            <person name="Akimitsu K."/>
            <person name="Gomi K."/>
            <person name="Konishi-Sugita S."/>
            <person name="Hamano K."/>
            <person name="Kataoka I."/>
        </authorList>
    </citation>
    <scope>NUCLEOTIDE SEQUENCE [LARGE SCALE GENOMIC DNA]</scope>
    <source>
        <strain evidence="1 2">MAFF212211</strain>
    </source>
</reference>
<organism evidence="1 2">
    <name type="scientific">Pseudomonas syringae pv. actinidiae</name>
    <dbReference type="NCBI Taxonomy" id="103796"/>
    <lineage>
        <taxon>Bacteria</taxon>
        <taxon>Pseudomonadati</taxon>
        <taxon>Pseudomonadota</taxon>
        <taxon>Gammaproteobacteria</taxon>
        <taxon>Pseudomonadales</taxon>
        <taxon>Pseudomonadaceae</taxon>
        <taxon>Pseudomonas</taxon>
        <taxon>Pseudomonas syringae</taxon>
    </lineage>
</organism>